<feature type="region of interest" description="Disordered" evidence="7">
    <location>
        <begin position="1"/>
        <end position="30"/>
    </location>
</feature>
<evidence type="ECO:0000256" key="4">
    <source>
        <dbReference type="ARBA" id="ARBA00022801"/>
    </source>
</evidence>
<evidence type="ECO:0000256" key="5">
    <source>
        <dbReference type="ARBA" id="ARBA00022839"/>
    </source>
</evidence>
<dbReference type="InterPro" id="IPR012337">
    <property type="entry name" value="RNaseH-like_sf"/>
</dbReference>
<dbReference type="GO" id="GO:0005634">
    <property type="term" value="C:nucleus"/>
    <property type="evidence" value="ECO:0007669"/>
    <property type="project" value="UniProtKB-SubCell"/>
</dbReference>
<protein>
    <submittedName>
        <fullName evidence="9">Similar to Uncharacterized exonuclease C637.09 acc. no. O94443</fullName>
    </submittedName>
</protein>
<dbReference type="PANTHER" id="PTHR12801:SF115">
    <property type="entry name" value="FI18136P1-RELATED"/>
    <property type="match status" value="1"/>
</dbReference>
<dbReference type="InterPro" id="IPR013520">
    <property type="entry name" value="Ribonucl_H"/>
</dbReference>
<dbReference type="InterPro" id="IPR047021">
    <property type="entry name" value="REXO1/3/4-like"/>
</dbReference>
<dbReference type="SUPFAM" id="SSF53098">
    <property type="entry name" value="Ribonuclease H-like"/>
    <property type="match status" value="1"/>
</dbReference>
<feature type="region of interest" description="Disordered" evidence="7">
    <location>
        <begin position="489"/>
        <end position="508"/>
    </location>
</feature>
<evidence type="ECO:0000256" key="3">
    <source>
        <dbReference type="ARBA" id="ARBA00022722"/>
    </source>
</evidence>
<dbReference type="GO" id="GO:0003676">
    <property type="term" value="F:nucleic acid binding"/>
    <property type="evidence" value="ECO:0007669"/>
    <property type="project" value="InterPro"/>
</dbReference>
<dbReference type="PANTHER" id="PTHR12801">
    <property type="entry name" value="RNA EXONUCLEASE REXO1 / RECO3 FAMILY MEMBER-RELATED"/>
    <property type="match status" value="1"/>
</dbReference>
<dbReference type="OMA" id="HKAGPPF"/>
<organism evidence="9 10">
    <name type="scientific">Pyronema omphalodes (strain CBS 100304)</name>
    <name type="common">Pyronema confluens</name>
    <dbReference type="NCBI Taxonomy" id="1076935"/>
    <lineage>
        <taxon>Eukaryota</taxon>
        <taxon>Fungi</taxon>
        <taxon>Dikarya</taxon>
        <taxon>Ascomycota</taxon>
        <taxon>Pezizomycotina</taxon>
        <taxon>Pezizomycetes</taxon>
        <taxon>Pezizales</taxon>
        <taxon>Pyronemataceae</taxon>
        <taxon>Pyronema</taxon>
    </lineage>
</organism>
<feature type="domain" description="Exonuclease" evidence="8">
    <location>
        <begin position="317"/>
        <end position="477"/>
    </location>
</feature>
<comment type="subcellular location">
    <subcellularLocation>
        <location evidence="1">Nucleus</location>
    </subcellularLocation>
</comment>
<keyword evidence="4" id="KW-0378">Hydrolase</keyword>
<dbReference type="Gene3D" id="3.30.420.10">
    <property type="entry name" value="Ribonuclease H-like superfamily/Ribonuclease H"/>
    <property type="match status" value="1"/>
</dbReference>
<dbReference type="GO" id="GO:0004527">
    <property type="term" value="F:exonuclease activity"/>
    <property type="evidence" value="ECO:0007669"/>
    <property type="project" value="UniProtKB-KW"/>
</dbReference>
<evidence type="ECO:0000256" key="2">
    <source>
        <dbReference type="ARBA" id="ARBA00006357"/>
    </source>
</evidence>
<keyword evidence="3" id="KW-0540">Nuclease</keyword>
<dbReference type="OrthoDB" id="206335at2759"/>
<evidence type="ECO:0000256" key="6">
    <source>
        <dbReference type="ARBA" id="ARBA00023242"/>
    </source>
</evidence>
<dbReference type="Pfam" id="PF00929">
    <property type="entry name" value="RNase_T"/>
    <property type="match status" value="1"/>
</dbReference>
<dbReference type="AlphaFoldDB" id="U4L4G1"/>
<evidence type="ECO:0000256" key="7">
    <source>
        <dbReference type="SAM" id="MobiDB-lite"/>
    </source>
</evidence>
<keyword evidence="5 9" id="KW-0269">Exonuclease</keyword>
<sequence>MGSKRKRSQSHHAKEAEVQQQSKPALPPLPEIEAAPFTLVDDAVTTTTIAVLPAPFREPEKADEGEWEIARPTKKAKKEKFGKKKNYPEFVVSPQKLKDSVKLKDLQGLVLWLTSNAPAPQWLLVRHKPEIRRVVCLMVPGLTMNMFDGPLAEMKPEYDQIVLNKKPSAEPITGRDYPRNLEQQKLDPALQDLADIFPVLWPVQTPGDDRNNKMHSPINAFLTAPLPKEAGLTASGPSKKKITVTDLLMSLEELISNEYPLHSSQIAEIRLMTGDEETDEDRQLLAQRKSEGWVETDLSKSNAADKNQSGSILDGKTIYSLDCEMCRTADGTVLTRISVLDWDSNVIYDTLVKPSAPITDYLTEFSGMTEELLKDVTTTLKDVQNHLLTLFNADTILVGQSLNSDLVAMKLSHPHIIDTSCIYHHARGPPYKASLKWLTQRFLKKDIQTGGAAGHDSIEDARACLELLKLKLEKGMNFGTSDDNRESIFKRLTRPPGPKKTAMIDYGDPRKFHPDAVHSVSVKDDDEVVKEVQKAAEGSTEEGIPVMDFVFAQLRDLQKVRNFTTDTHGQGQGRKVDIDGPLPEVVKDPPVGEVIKATKETVERIRAIYESLPKCTAFILFSGSGDPRKWRQMCELQKRFKEEYKVRKWDEVSVQWTDTEDQILKRSLNTARRGCAFLVVK</sequence>
<dbReference type="SMART" id="SM00479">
    <property type="entry name" value="EXOIII"/>
    <property type="match status" value="1"/>
</dbReference>
<evidence type="ECO:0000313" key="9">
    <source>
        <dbReference type="EMBL" id="CCX11907.1"/>
    </source>
</evidence>
<dbReference type="InterPro" id="IPR036397">
    <property type="entry name" value="RNaseH_sf"/>
</dbReference>
<accession>U4L4G1</accession>
<dbReference type="FunFam" id="3.30.420.10:FF:000019">
    <property type="entry name" value="RNA exonuclease NEF-sp"/>
    <property type="match status" value="1"/>
</dbReference>
<evidence type="ECO:0000256" key="1">
    <source>
        <dbReference type="ARBA" id="ARBA00004123"/>
    </source>
</evidence>
<dbReference type="CDD" id="cd06145">
    <property type="entry name" value="REX1_like"/>
    <property type="match status" value="1"/>
</dbReference>
<evidence type="ECO:0000259" key="8">
    <source>
        <dbReference type="SMART" id="SM00479"/>
    </source>
</evidence>
<feature type="compositionally biased region" description="Basic residues" evidence="7">
    <location>
        <begin position="1"/>
        <end position="11"/>
    </location>
</feature>
<proteinExistence type="inferred from homology"/>
<reference evidence="9 10" key="1">
    <citation type="journal article" date="2013" name="PLoS Genet.">
        <title>The genome and development-dependent transcriptomes of Pyronema confluens: a window into fungal evolution.</title>
        <authorList>
            <person name="Traeger S."/>
            <person name="Altegoer F."/>
            <person name="Freitag M."/>
            <person name="Gabaldon T."/>
            <person name="Kempken F."/>
            <person name="Kumar A."/>
            <person name="Marcet-Houben M."/>
            <person name="Poggeler S."/>
            <person name="Stajich J.E."/>
            <person name="Nowrousian M."/>
        </authorList>
    </citation>
    <scope>NUCLEOTIDE SEQUENCE [LARGE SCALE GENOMIC DNA]</scope>
    <source>
        <strain evidence="10">CBS 100304</strain>
        <tissue evidence="9">Vegetative mycelium</tissue>
    </source>
</reference>
<dbReference type="Proteomes" id="UP000018144">
    <property type="component" value="Unassembled WGS sequence"/>
</dbReference>
<keyword evidence="6" id="KW-0539">Nucleus</keyword>
<keyword evidence="10" id="KW-1185">Reference proteome</keyword>
<dbReference type="STRING" id="1076935.U4L4G1"/>
<evidence type="ECO:0000313" key="10">
    <source>
        <dbReference type="Proteomes" id="UP000018144"/>
    </source>
</evidence>
<name>U4L4G1_PYROM</name>
<dbReference type="InterPro" id="IPR034922">
    <property type="entry name" value="REX1-like_exo"/>
</dbReference>
<dbReference type="EMBL" id="HF935654">
    <property type="protein sequence ID" value="CCX11907.1"/>
    <property type="molecule type" value="Genomic_DNA"/>
</dbReference>
<comment type="similarity">
    <text evidence="2">Belongs to the REXO1/REXO3 family.</text>
</comment>
<dbReference type="eggNOG" id="KOG2248">
    <property type="taxonomic scope" value="Eukaryota"/>
</dbReference>
<gene>
    <name evidence="9" type="ORF">PCON_11501</name>
</gene>